<dbReference type="InterPro" id="IPR050628">
    <property type="entry name" value="SNF2_RAD54_helicase_TF"/>
</dbReference>
<dbReference type="Gene3D" id="3.40.50.10810">
    <property type="entry name" value="Tandem AAA-ATPase domain"/>
    <property type="match status" value="1"/>
</dbReference>
<evidence type="ECO:0000259" key="11">
    <source>
        <dbReference type="PROSITE" id="PS50089"/>
    </source>
</evidence>
<dbReference type="CDD" id="cd18793">
    <property type="entry name" value="SF2_C_SNF"/>
    <property type="match status" value="1"/>
</dbReference>
<evidence type="ECO:0000313" key="14">
    <source>
        <dbReference type="EMBL" id="KAK0390823.1"/>
    </source>
</evidence>
<dbReference type="GO" id="GO:0008270">
    <property type="term" value="F:zinc ion binding"/>
    <property type="evidence" value="ECO:0007669"/>
    <property type="project" value="UniProtKB-KW"/>
</dbReference>
<reference evidence="14" key="1">
    <citation type="submission" date="2022-10" db="EMBL/GenBank/DDBJ databases">
        <title>Determination and structural analysis of whole genome sequence of Sarocladium strictum F4-1.</title>
        <authorList>
            <person name="Hu L."/>
            <person name="Jiang Y."/>
        </authorList>
    </citation>
    <scope>NUCLEOTIDE SEQUENCE</scope>
    <source>
        <strain evidence="14">F4-1</strain>
    </source>
</reference>
<dbReference type="InterPro" id="IPR027417">
    <property type="entry name" value="P-loop_NTPase"/>
</dbReference>
<evidence type="ECO:0000256" key="4">
    <source>
        <dbReference type="ARBA" id="ARBA00022771"/>
    </source>
</evidence>
<feature type="compositionally biased region" description="Polar residues" evidence="10">
    <location>
        <begin position="153"/>
        <end position="171"/>
    </location>
</feature>
<proteinExistence type="inferred from homology"/>
<dbReference type="GO" id="GO:0004386">
    <property type="term" value="F:helicase activity"/>
    <property type="evidence" value="ECO:0007669"/>
    <property type="project" value="UniProtKB-KW"/>
</dbReference>
<dbReference type="PROSITE" id="PS51192">
    <property type="entry name" value="HELICASE_ATP_BIND_1"/>
    <property type="match status" value="1"/>
</dbReference>
<dbReference type="InterPro" id="IPR001650">
    <property type="entry name" value="Helicase_C-like"/>
</dbReference>
<dbReference type="Proteomes" id="UP001175261">
    <property type="component" value="Unassembled WGS sequence"/>
</dbReference>
<organism evidence="14 15">
    <name type="scientific">Sarocladium strictum</name>
    <name type="common">Black bundle disease fungus</name>
    <name type="synonym">Acremonium strictum</name>
    <dbReference type="NCBI Taxonomy" id="5046"/>
    <lineage>
        <taxon>Eukaryota</taxon>
        <taxon>Fungi</taxon>
        <taxon>Dikarya</taxon>
        <taxon>Ascomycota</taxon>
        <taxon>Pezizomycotina</taxon>
        <taxon>Sordariomycetes</taxon>
        <taxon>Hypocreomycetidae</taxon>
        <taxon>Hypocreales</taxon>
        <taxon>Sarocladiaceae</taxon>
        <taxon>Sarocladium</taxon>
    </lineage>
</organism>
<feature type="region of interest" description="Disordered" evidence="10">
    <location>
        <begin position="314"/>
        <end position="351"/>
    </location>
</feature>
<keyword evidence="8" id="KW-0067">ATP-binding</keyword>
<keyword evidence="4 9" id="KW-0863">Zinc-finger</keyword>
<dbReference type="CDD" id="cd18008">
    <property type="entry name" value="DEXDc_SHPRH-like"/>
    <property type="match status" value="1"/>
</dbReference>
<dbReference type="Pfam" id="PF00271">
    <property type="entry name" value="Helicase_C"/>
    <property type="match status" value="1"/>
</dbReference>
<evidence type="ECO:0000256" key="3">
    <source>
        <dbReference type="ARBA" id="ARBA00022741"/>
    </source>
</evidence>
<dbReference type="AlphaFoldDB" id="A0AA39GQB5"/>
<dbReference type="Gene3D" id="3.40.50.300">
    <property type="entry name" value="P-loop containing nucleotide triphosphate hydrolases"/>
    <property type="match status" value="2"/>
</dbReference>
<evidence type="ECO:0000256" key="6">
    <source>
        <dbReference type="ARBA" id="ARBA00022806"/>
    </source>
</evidence>
<evidence type="ECO:0000256" key="5">
    <source>
        <dbReference type="ARBA" id="ARBA00022801"/>
    </source>
</evidence>
<evidence type="ECO:0000256" key="1">
    <source>
        <dbReference type="ARBA" id="ARBA00007025"/>
    </source>
</evidence>
<evidence type="ECO:0000256" key="7">
    <source>
        <dbReference type="ARBA" id="ARBA00022833"/>
    </source>
</evidence>
<dbReference type="SMART" id="SM00490">
    <property type="entry name" value="HELICc"/>
    <property type="match status" value="1"/>
</dbReference>
<accession>A0AA39GQB5</accession>
<keyword evidence="3" id="KW-0547">Nucleotide-binding</keyword>
<keyword evidence="2" id="KW-0479">Metal-binding</keyword>
<gene>
    <name evidence="14" type="ORF">NLU13_0326</name>
</gene>
<dbReference type="InterPro" id="IPR049730">
    <property type="entry name" value="SNF2/RAD54-like_C"/>
</dbReference>
<dbReference type="InterPro" id="IPR001841">
    <property type="entry name" value="Znf_RING"/>
</dbReference>
<feature type="compositionally biased region" description="Polar residues" evidence="10">
    <location>
        <begin position="272"/>
        <end position="284"/>
    </location>
</feature>
<evidence type="ECO:0000259" key="13">
    <source>
        <dbReference type="PROSITE" id="PS51194"/>
    </source>
</evidence>
<evidence type="ECO:0000259" key="12">
    <source>
        <dbReference type="PROSITE" id="PS51192"/>
    </source>
</evidence>
<dbReference type="SUPFAM" id="SSF52540">
    <property type="entry name" value="P-loop containing nucleoside triphosphate hydrolases"/>
    <property type="match status" value="2"/>
</dbReference>
<dbReference type="Gene3D" id="3.30.40.10">
    <property type="entry name" value="Zinc/RING finger domain, C3HC4 (zinc finger)"/>
    <property type="match status" value="1"/>
</dbReference>
<protein>
    <submittedName>
        <fullName evidence="14">Uncharacterized protein</fullName>
    </submittedName>
</protein>
<dbReference type="GO" id="GO:0016787">
    <property type="term" value="F:hydrolase activity"/>
    <property type="evidence" value="ECO:0007669"/>
    <property type="project" value="UniProtKB-KW"/>
</dbReference>
<comment type="caution">
    <text evidence="14">The sequence shown here is derived from an EMBL/GenBank/DDBJ whole genome shotgun (WGS) entry which is preliminary data.</text>
</comment>
<dbReference type="GO" id="GO:0005737">
    <property type="term" value="C:cytoplasm"/>
    <property type="evidence" value="ECO:0007669"/>
    <property type="project" value="TreeGrafter"/>
</dbReference>
<dbReference type="SMART" id="SM00487">
    <property type="entry name" value="DEXDc"/>
    <property type="match status" value="1"/>
</dbReference>
<evidence type="ECO:0000256" key="10">
    <source>
        <dbReference type="SAM" id="MobiDB-lite"/>
    </source>
</evidence>
<dbReference type="InterPro" id="IPR018957">
    <property type="entry name" value="Znf_C3HC4_RING-type"/>
</dbReference>
<name>A0AA39GQB5_SARSR</name>
<evidence type="ECO:0000256" key="8">
    <source>
        <dbReference type="ARBA" id="ARBA00022840"/>
    </source>
</evidence>
<feature type="domain" description="Helicase ATP-binding" evidence="12">
    <location>
        <begin position="520"/>
        <end position="708"/>
    </location>
</feature>
<dbReference type="GO" id="GO:0005524">
    <property type="term" value="F:ATP binding"/>
    <property type="evidence" value="ECO:0007669"/>
    <property type="project" value="UniProtKB-KW"/>
</dbReference>
<dbReference type="PANTHER" id="PTHR45626">
    <property type="entry name" value="TRANSCRIPTION TERMINATION FACTOR 2-RELATED"/>
    <property type="match status" value="1"/>
</dbReference>
<dbReference type="GO" id="GO:0008094">
    <property type="term" value="F:ATP-dependent activity, acting on DNA"/>
    <property type="evidence" value="ECO:0007669"/>
    <property type="project" value="TreeGrafter"/>
</dbReference>
<evidence type="ECO:0000256" key="9">
    <source>
        <dbReference type="PROSITE-ProRule" id="PRU00175"/>
    </source>
</evidence>
<dbReference type="InterPro" id="IPR000330">
    <property type="entry name" value="SNF2_N"/>
</dbReference>
<dbReference type="CDD" id="cd16449">
    <property type="entry name" value="RING-HC"/>
    <property type="match status" value="1"/>
</dbReference>
<dbReference type="InterPro" id="IPR038718">
    <property type="entry name" value="SNF2-like_sf"/>
</dbReference>
<keyword evidence="5" id="KW-0378">Hydrolase</keyword>
<evidence type="ECO:0000313" key="15">
    <source>
        <dbReference type="Proteomes" id="UP001175261"/>
    </source>
</evidence>
<comment type="similarity">
    <text evidence="1">Belongs to the SNF2/RAD54 helicase family.</text>
</comment>
<dbReference type="SUPFAM" id="SSF57850">
    <property type="entry name" value="RING/U-box"/>
    <property type="match status" value="1"/>
</dbReference>
<dbReference type="Pfam" id="PF00097">
    <property type="entry name" value="zf-C3HC4"/>
    <property type="match status" value="1"/>
</dbReference>
<dbReference type="PROSITE" id="PS51194">
    <property type="entry name" value="HELICASE_CTER"/>
    <property type="match status" value="1"/>
</dbReference>
<sequence>MATLSEAMLLEDELNIQRVILSSLDGATFEGAESERIEAREEIVKLQQRLKSLRAGAHSDRSSSQRNGESSDTGNGLRHGSQQHVAGPSQDEARLSTPSTPKRQQDSQEMDTVRSGNDIWTGSGSLASRNRKRYHDNSSLGVKSEHQNKSRRTTPTPRSSGFRSPFSTQGSEVIDLTGVDDGDDATDYLLRQKREEDLRAQERRDLEYALAISSGDDMPSLGRATSSRATAPNALQHLMNAQRANAYAPGRHSADEMPSATQFSPEGIPSLHSRQSSGPVTPSDLTPRLPGAYDPSWDEVRTTGAMAPAEHRSYLTRPSPYHGSHGHQSPVQQVAHGPIGPTRVLPNGHTSGIPGSYSQFMQPWMAPGMSNMTPVANSQWSPHASPGTAAAASPVRSPATSGIHPRLTRADMPSWSGFRRQMMSGTLSGTLSNIISQTSGYDFANRTDAFGNPLPPHIASYLDDTDPYADPEMTARELEELLQNIEPEVQVPKGLQGITPDALTTPLYKHQEVALTWMKKMEDGTNKGGILADDMGLGKTISTLALIHERKSPNRPKTNLIIAPVALMHQWKDEILRKTKPSHRLSVFVHHGRKSTSDQLMGFDVVLTTYGTLAAELKRYEKWVEKHAGRDLDFNDSDLAIKCPLLHPTKAKFHRVILDEAQCIKNKDTQTAKACHQLRAQYRWCLTGTPMMNGVVELYSLLKFLQIRPYNAWNSFRQSFGVLFGKQGDSKSTAMRRLRVLLKAILLRRKKNSLIDGKPIVELPEKTEEVTYAELSTDERDFYSQLESKSQVIFNKYLREGSVGKNYANVLVLLLRLRQACCHPHLNLDVDDIAPDVDDDMLDRVKRLDNSTVNRIKQIDAFECPVCYDAMTSPAFFFPCGHDCCRPCLTQLVDNATQNNIQAGNESSKAQCIACRSEFDPKECFSIEAFQEIHMPEEKIKTSDIKPSMLKALRKESFKNRTAYRKYMAYLRETWLPSAKVDDAIRLLKQFEVDGQKTIVFSQWTLLLDLIEVAMGHEFDEKPLRYDGSMSAIERANAAQDFRDKRSCKVMLVSLRAGNAGLNLTAASRVIIMDPFWNPYIEMQAVDRAYRIGQKNEVKVYRILTKQTVEDRIVELQERKKEMVEAALDENAGKQLGRLSVAELRYLFTGR</sequence>
<keyword evidence="6" id="KW-0347">Helicase</keyword>
<dbReference type="PROSITE" id="PS50089">
    <property type="entry name" value="ZF_RING_2"/>
    <property type="match status" value="1"/>
</dbReference>
<dbReference type="InterPro" id="IPR013083">
    <property type="entry name" value="Znf_RING/FYVE/PHD"/>
</dbReference>
<evidence type="ECO:0000256" key="2">
    <source>
        <dbReference type="ARBA" id="ARBA00022723"/>
    </source>
</evidence>
<feature type="compositionally biased region" description="Polar residues" evidence="10">
    <location>
        <begin position="64"/>
        <end position="84"/>
    </location>
</feature>
<dbReference type="Pfam" id="PF00176">
    <property type="entry name" value="SNF2-rel_dom"/>
    <property type="match status" value="1"/>
</dbReference>
<dbReference type="GO" id="GO:0005634">
    <property type="term" value="C:nucleus"/>
    <property type="evidence" value="ECO:0007669"/>
    <property type="project" value="TreeGrafter"/>
</dbReference>
<dbReference type="EMBL" id="JAPDFR010000001">
    <property type="protein sequence ID" value="KAK0390823.1"/>
    <property type="molecule type" value="Genomic_DNA"/>
</dbReference>
<keyword evidence="7" id="KW-0862">Zinc</keyword>
<dbReference type="GO" id="GO:0000724">
    <property type="term" value="P:double-strand break repair via homologous recombination"/>
    <property type="evidence" value="ECO:0007669"/>
    <property type="project" value="TreeGrafter"/>
</dbReference>
<feature type="domain" description="RING-type" evidence="11">
    <location>
        <begin position="864"/>
        <end position="916"/>
    </location>
</feature>
<feature type="region of interest" description="Disordered" evidence="10">
    <location>
        <begin position="246"/>
        <end position="299"/>
    </location>
</feature>
<feature type="compositionally biased region" description="Polar residues" evidence="10">
    <location>
        <begin position="114"/>
        <end position="128"/>
    </location>
</feature>
<dbReference type="PANTHER" id="PTHR45626:SF16">
    <property type="entry name" value="ATP-DEPENDENT HELICASE ULS1"/>
    <property type="match status" value="1"/>
</dbReference>
<feature type="region of interest" description="Disordered" evidence="10">
    <location>
        <begin position="53"/>
        <end position="183"/>
    </location>
</feature>
<dbReference type="InterPro" id="IPR014001">
    <property type="entry name" value="Helicase_ATP-bd"/>
</dbReference>
<keyword evidence="15" id="KW-1185">Reference proteome</keyword>
<feature type="region of interest" description="Disordered" evidence="10">
    <location>
        <begin position="377"/>
        <end position="414"/>
    </location>
</feature>
<feature type="domain" description="Helicase C-terminal" evidence="13">
    <location>
        <begin position="980"/>
        <end position="1140"/>
    </location>
</feature>
<dbReference type="SMART" id="SM00184">
    <property type="entry name" value="RING"/>
    <property type="match status" value="1"/>
</dbReference>